<evidence type="ECO:0000256" key="2">
    <source>
        <dbReference type="ARBA" id="ARBA00022857"/>
    </source>
</evidence>
<evidence type="ECO:0000256" key="3">
    <source>
        <dbReference type="RuleBase" id="RU000363"/>
    </source>
</evidence>
<dbReference type="InterPro" id="IPR002347">
    <property type="entry name" value="SDR_fam"/>
</dbReference>
<dbReference type="GO" id="GO:0019748">
    <property type="term" value="P:secondary metabolic process"/>
    <property type="evidence" value="ECO:0007669"/>
    <property type="project" value="TreeGrafter"/>
</dbReference>
<protein>
    <submittedName>
        <fullName evidence="4">Oxidoreductase</fullName>
    </submittedName>
</protein>
<name>A0A8H6H753_9AGAR</name>
<dbReference type="Pfam" id="PF00106">
    <property type="entry name" value="adh_short"/>
    <property type="match status" value="1"/>
</dbReference>
<comment type="caution">
    <text evidence="4">The sequence shown here is derived from an EMBL/GenBank/DDBJ whole genome shotgun (WGS) entry which is preliminary data.</text>
</comment>
<dbReference type="PRINTS" id="PR00081">
    <property type="entry name" value="GDHRDH"/>
</dbReference>
<reference evidence="4 5" key="1">
    <citation type="submission" date="2020-07" db="EMBL/GenBank/DDBJ databases">
        <title>Comparative genomics of pyrophilous fungi reveals a link between fire events and developmental genes.</title>
        <authorList>
            <consortium name="DOE Joint Genome Institute"/>
            <person name="Steindorff A.S."/>
            <person name="Carver A."/>
            <person name="Calhoun S."/>
            <person name="Stillman K."/>
            <person name="Liu H."/>
            <person name="Lipzen A."/>
            <person name="Pangilinan J."/>
            <person name="Labutti K."/>
            <person name="Bruns T.D."/>
            <person name="Grigoriev I.V."/>
        </authorList>
    </citation>
    <scope>NUCLEOTIDE SEQUENCE [LARGE SCALE GENOMIC DNA]</scope>
    <source>
        <strain evidence="4 5">CBS 144469</strain>
    </source>
</reference>
<dbReference type="OrthoDB" id="1933717at2759"/>
<dbReference type="GO" id="GO:0005737">
    <property type="term" value="C:cytoplasm"/>
    <property type="evidence" value="ECO:0007669"/>
    <property type="project" value="TreeGrafter"/>
</dbReference>
<proteinExistence type="inferred from homology"/>
<dbReference type="PANTHER" id="PTHR43544:SF32">
    <property type="entry name" value="CHAIN DEHYDROGENASE, PUTATIVE (AFU_ORTHOLOGUE AFUA_5G01530)-RELATED"/>
    <property type="match status" value="1"/>
</dbReference>
<dbReference type="InterPro" id="IPR036291">
    <property type="entry name" value="NAD(P)-bd_dom_sf"/>
</dbReference>
<evidence type="ECO:0000256" key="1">
    <source>
        <dbReference type="ARBA" id="ARBA00006484"/>
    </source>
</evidence>
<dbReference type="AlphaFoldDB" id="A0A8H6H753"/>
<sequence length="240" mass="25733">MSKVILVTGGNTGIGFELVKLLAQKPTVEKVYLGARNPKAGGDANSRERSLSNVEFLQIDVTDPASIGAAKEYIEKKDGRLDGLVNNAALGEFDKNQKATEIDIGLLRQVMEANLFGLIQTTVAFISLLRKSPEAAILNVSSELGSNSSQSKSGQFHAVAYNASKAAVNSYTIALAHELKEDGIKVNAATPGYTQTRMTGYNEIARSSKEGAESLAPWVLLDKDGPTGSFFDPHGKEFPW</sequence>
<comment type="similarity">
    <text evidence="1 3">Belongs to the short-chain dehydrogenases/reductases (SDR) family.</text>
</comment>
<dbReference type="SUPFAM" id="SSF51735">
    <property type="entry name" value="NAD(P)-binding Rossmann-fold domains"/>
    <property type="match status" value="1"/>
</dbReference>
<evidence type="ECO:0000313" key="4">
    <source>
        <dbReference type="EMBL" id="KAF6741639.1"/>
    </source>
</evidence>
<gene>
    <name evidence="4" type="ORF">DFP72DRAFT_1112367</name>
</gene>
<dbReference type="PRINTS" id="PR00080">
    <property type="entry name" value="SDRFAMILY"/>
</dbReference>
<keyword evidence="2" id="KW-0521">NADP</keyword>
<dbReference type="GO" id="GO:0016491">
    <property type="term" value="F:oxidoreductase activity"/>
    <property type="evidence" value="ECO:0007669"/>
    <property type="project" value="TreeGrafter"/>
</dbReference>
<dbReference type="PROSITE" id="PS00061">
    <property type="entry name" value="ADH_SHORT"/>
    <property type="match status" value="1"/>
</dbReference>
<dbReference type="InterPro" id="IPR051468">
    <property type="entry name" value="Fungal_SecMetab_SDRs"/>
</dbReference>
<dbReference type="PANTHER" id="PTHR43544">
    <property type="entry name" value="SHORT-CHAIN DEHYDROGENASE/REDUCTASE"/>
    <property type="match status" value="1"/>
</dbReference>
<dbReference type="EMBL" id="JACGCI010000226">
    <property type="protein sequence ID" value="KAF6741639.1"/>
    <property type="molecule type" value="Genomic_DNA"/>
</dbReference>
<evidence type="ECO:0000313" key="5">
    <source>
        <dbReference type="Proteomes" id="UP000521943"/>
    </source>
</evidence>
<organism evidence="4 5">
    <name type="scientific">Ephemerocybe angulata</name>
    <dbReference type="NCBI Taxonomy" id="980116"/>
    <lineage>
        <taxon>Eukaryota</taxon>
        <taxon>Fungi</taxon>
        <taxon>Dikarya</taxon>
        <taxon>Basidiomycota</taxon>
        <taxon>Agaricomycotina</taxon>
        <taxon>Agaricomycetes</taxon>
        <taxon>Agaricomycetidae</taxon>
        <taxon>Agaricales</taxon>
        <taxon>Agaricineae</taxon>
        <taxon>Psathyrellaceae</taxon>
        <taxon>Ephemerocybe</taxon>
    </lineage>
</organism>
<dbReference type="Proteomes" id="UP000521943">
    <property type="component" value="Unassembled WGS sequence"/>
</dbReference>
<dbReference type="InterPro" id="IPR020904">
    <property type="entry name" value="Sc_DH/Rdtase_CS"/>
</dbReference>
<dbReference type="Gene3D" id="3.40.50.720">
    <property type="entry name" value="NAD(P)-binding Rossmann-like Domain"/>
    <property type="match status" value="1"/>
</dbReference>
<keyword evidence="5" id="KW-1185">Reference proteome</keyword>
<accession>A0A8H6H753</accession>